<sequence>MAEKGLVAKSLDFILLIMAAVYFVGFVSFHPESLLLKEAPYHIPHEYEIHFEILLWVFFGLLVLDLYLKYKKLNNWRLFMRKHWHEVVMIALIPFLSFFKIAKISVKLVKTLKASKSGFKIFYKAKKASKHLKE</sequence>
<proteinExistence type="predicted"/>
<evidence type="ECO:0000256" key="4">
    <source>
        <dbReference type="ARBA" id="ARBA00023136"/>
    </source>
</evidence>
<organism evidence="6 7">
    <name type="scientific">Candidatus Nitrosotenuis cloacae</name>
    <dbReference type="NCBI Taxonomy" id="1603555"/>
    <lineage>
        <taxon>Archaea</taxon>
        <taxon>Nitrososphaerota</taxon>
        <taxon>Candidatus Nitrosotenuis</taxon>
    </lineage>
</organism>
<dbReference type="EMBL" id="CP011097">
    <property type="protein sequence ID" value="AJZ76715.1"/>
    <property type="molecule type" value="Genomic_DNA"/>
</dbReference>
<evidence type="ECO:0000313" key="6">
    <source>
        <dbReference type="EMBL" id="AJZ76715.1"/>
    </source>
</evidence>
<keyword evidence="7" id="KW-1185">Reference proteome</keyword>
<evidence type="ECO:0000256" key="1">
    <source>
        <dbReference type="ARBA" id="ARBA00004141"/>
    </source>
</evidence>
<dbReference type="OrthoDB" id="9797at2157"/>
<dbReference type="AlphaFoldDB" id="A0A3G1B6G9"/>
<gene>
    <name evidence="6" type="ORF">SU86_007650</name>
</gene>
<dbReference type="GeneID" id="24874430"/>
<feature type="transmembrane region" description="Helical" evidence="5">
    <location>
        <begin position="87"/>
        <end position="106"/>
    </location>
</feature>
<dbReference type="Proteomes" id="UP000266745">
    <property type="component" value="Chromosome"/>
</dbReference>
<evidence type="ECO:0000256" key="5">
    <source>
        <dbReference type="SAM" id="Phobius"/>
    </source>
</evidence>
<accession>A0A3G1B6G9</accession>
<evidence type="ECO:0000256" key="2">
    <source>
        <dbReference type="ARBA" id="ARBA00022692"/>
    </source>
</evidence>
<dbReference type="InterPro" id="IPR027359">
    <property type="entry name" value="Volt_channel_dom_sf"/>
</dbReference>
<name>A0A3G1B6G9_9ARCH</name>
<evidence type="ECO:0000313" key="7">
    <source>
        <dbReference type="Proteomes" id="UP000266745"/>
    </source>
</evidence>
<dbReference type="Gene3D" id="1.20.120.350">
    <property type="entry name" value="Voltage-gated potassium channels. Chain C"/>
    <property type="match status" value="1"/>
</dbReference>
<protein>
    <submittedName>
        <fullName evidence="6">Uncharacterized protein</fullName>
    </submittedName>
</protein>
<dbReference type="GO" id="GO:0016020">
    <property type="term" value="C:membrane"/>
    <property type="evidence" value="ECO:0007669"/>
    <property type="project" value="UniProtKB-SubCell"/>
</dbReference>
<comment type="subcellular location">
    <subcellularLocation>
        <location evidence="1">Membrane</location>
        <topology evidence="1">Multi-pass membrane protein</topology>
    </subcellularLocation>
</comment>
<dbReference type="RefSeq" id="WP_048186946.1">
    <property type="nucleotide sequence ID" value="NZ_CP011097.1"/>
</dbReference>
<reference evidence="6 7" key="1">
    <citation type="journal article" date="2016" name="Sci. Rep.">
        <title>A novel ammonia-oxidizing archaeon from wastewater treatment plant: Its enrichment, physiological and genomic characteristics.</title>
        <authorList>
            <person name="Li Y."/>
            <person name="Ding K."/>
            <person name="Wen X."/>
            <person name="Zhang B."/>
            <person name="Shen B."/>
            <person name="Yang Y."/>
        </authorList>
    </citation>
    <scope>NUCLEOTIDE SEQUENCE [LARGE SCALE GENOMIC DNA]</scope>
    <source>
        <strain evidence="6 7">SAT1</strain>
    </source>
</reference>
<keyword evidence="2 5" id="KW-0812">Transmembrane</keyword>
<keyword evidence="4 5" id="KW-0472">Membrane</keyword>
<keyword evidence="3 5" id="KW-1133">Transmembrane helix</keyword>
<evidence type="ECO:0000256" key="3">
    <source>
        <dbReference type="ARBA" id="ARBA00022989"/>
    </source>
</evidence>
<feature type="transmembrane region" description="Helical" evidence="5">
    <location>
        <begin position="12"/>
        <end position="29"/>
    </location>
</feature>
<dbReference type="KEGG" id="tah:SU86_007650"/>
<feature type="transmembrane region" description="Helical" evidence="5">
    <location>
        <begin position="49"/>
        <end position="67"/>
    </location>
</feature>